<dbReference type="Proteomes" id="UP000000788">
    <property type="component" value="Chromosome"/>
</dbReference>
<evidence type="ECO:0000313" key="2">
    <source>
        <dbReference type="EMBL" id="ABX08194.1"/>
    </source>
</evidence>
<feature type="transmembrane region" description="Helical" evidence="1">
    <location>
        <begin position="12"/>
        <end position="34"/>
    </location>
</feature>
<feature type="transmembrane region" description="Helical" evidence="1">
    <location>
        <begin position="108"/>
        <end position="128"/>
    </location>
</feature>
<keyword evidence="1" id="KW-1133">Transmembrane helix</keyword>
<dbReference type="RefSeq" id="WP_012194819.1">
    <property type="nucleotide sequence ID" value="NC_009976.1"/>
</dbReference>
<dbReference type="eggNOG" id="ENOG502ZC57">
    <property type="taxonomic scope" value="Bacteria"/>
</dbReference>
<feature type="transmembrane region" description="Helical" evidence="1">
    <location>
        <begin position="169"/>
        <end position="191"/>
    </location>
</feature>
<evidence type="ECO:0000313" key="3">
    <source>
        <dbReference type="Proteomes" id="UP000000788"/>
    </source>
</evidence>
<evidence type="ECO:0008006" key="4">
    <source>
        <dbReference type="Google" id="ProtNLM"/>
    </source>
</evidence>
<gene>
    <name evidence="2" type="ordered locus">P9211_02631</name>
</gene>
<accession>A9BDK8</accession>
<organism evidence="2 3">
    <name type="scientific">Prochlorococcus marinus (strain MIT 9211)</name>
    <dbReference type="NCBI Taxonomy" id="93059"/>
    <lineage>
        <taxon>Bacteria</taxon>
        <taxon>Bacillati</taxon>
        <taxon>Cyanobacteriota</taxon>
        <taxon>Cyanophyceae</taxon>
        <taxon>Synechococcales</taxon>
        <taxon>Prochlorococcaceae</taxon>
        <taxon>Prochlorococcus</taxon>
    </lineage>
</organism>
<keyword evidence="1" id="KW-0812">Transmembrane</keyword>
<proteinExistence type="predicted"/>
<protein>
    <recommendedName>
        <fullName evidence="4">DUF3177 domain-containing protein</fullName>
    </recommendedName>
</protein>
<dbReference type="Pfam" id="PF11375">
    <property type="entry name" value="DUF3177"/>
    <property type="match status" value="1"/>
</dbReference>
<dbReference type="AlphaFoldDB" id="A9BDK8"/>
<dbReference type="HOGENOM" id="CLU_093159_0_0_3"/>
<name>A9BDK8_PROM4</name>
<dbReference type="InterPro" id="IPR021515">
    <property type="entry name" value="DUF3177"/>
</dbReference>
<evidence type="ECO:0000256" key="1">
    <source>
        <dbReference type="SAM" id="Phobius"/>
    </source>
</evidence>
<dbReference type="STRING" id="93059.P9211_02631"/>
<dbReference type="KEGG" id="pmj:P9211_02631"/>
<keyword evidence="3" id="KW-1185">Reference proteome</keyword>
<feature type="transmembrane region" description="Helical" evidence="1">
    <location>
        <begin position="69"/>
        <end position="87"/>
    </location>
</feature>
<dbReference type="OrthoDB" id="517164at2"/>
<feature type="transmembrane region" description="Helical" evidence="1">
    <location>
        <begin position="46"/>
        <end position="63"/>
    </location>
</feature>
<reference evidence="2 3" key="1">
    <citation type="journal article" date="2007" name="PLoS Genet.">
        <title>Patterns and implications of gene gain and loss in the evolution of Prochlorococcus.</title>
        <authorList>
            <person name="Kettler G.C."/>
            <person name="Martiny A.C."/>
            <person name="Huang K."/>
            <person name="Zucker J."/>
            <person name="Coleman M.L."/>
            <person name="Rodrigue S."/>
            <person name="Chen F."/>
            <person name="Lapidus A."/>
            <person name="Ferriera S."/>
            <person name="Johnson J."/>
            <person name="Steglich C."/>
            <person name="Church G.M."/>
            <person name="Richardson P."/>
            <person name="Chisholm S.W."/>
        </authorList>
    </citation>
    <scope>NUCLEOTIDE SEQUENCE [LARGE SCALE GENOMIC DNA]</scope>
    <source>
        <strain evidence="3">MIT 9211</strain>
    </source>
</reference>
<dbReference type="EMBL" id="CP000878">
    <property type="protein sequence ID" value="ABX08194.1"/>
    <property type="molecule type" value="Genomic_DNA"/>
</dbReference>
<keyword evidence="1" id="KW-0472">Membrane</keyword>
<sequence>MAEISFRTLVWLTYKLGATFAFGLPLILLIWASIKKEYSIVRLLSIYWKVASLIPISILLLTGDRSIGHLTSFAAPFLLVTSIWFWVDLNEELRDLPHWKPLNFIVKVWRWIISFFGVIYLSLSFSSLSCIQSLSNQSCNAWKEAPIKSHIMLKGLFNFLFGANWTESLAAFLGYLALIAYLVGLLQWLLVRFPKQGRIAGGF</sequence>